<dbReference type="AlphaFoldDB" id="A0A9Q3UR08"/>
<feature type="transmembrane region" description="Helical" evidence="1">
    <location>
        <begin position="54"/>
        <end position="77"/>
    </location>
</feature>
<name>A0A9Q3UR08_9GAMM</name>
<dbReference type="RefSeq" id="WP_228234655.1">
    <property type="nucleotide sequence ID" value="NZ_ARXL01000094.1"/>
</dbReference>
<dbReference type="Proteomes" id="UP001108027">
    <property type="component" value="Unassembled WGS sequence"/>
</dbReference>
<feature type="transmembrane region" description="Helical" evidence="1">
    <location>
        <begin position="84"/>
        <end position="106"/>
    </location>
</feature>
<keyword evidence="3" id="KW-1185">Reference proteome</keyword>
<dbReference type="EMBL" id="JAJGNA010000025">
    <property type="protein sequence ID" value="MCC4309979.1"/>
    <property type="molecule type" value="Genomic_DNA"/>
</dbReference>
<accession>A0A9Q3UR08</accession>
<proteinExistence type="predicted"/>
<gene>
    <name evidence="2" type="ORF">LL252_15505</name>
</gene>
<evidence type="ECO:0000313" key="2">
    <source>
        <dbReference type="EMBL" id="MCC4309979.1"/>
    </source>
</evidence>
<keyword evidence="1" id="KW-0812">Transmembrane</keyword>
<reference evidence="2" key="1">
    <citation type="submission" date="2021-10" db="EMBL/GenBank/DDBJ databases">
        <title>The diversity and Nitrogen Metabolism of Culturable Nitrate-Utilizing Bacteria Within the Oxygen Minimum Zone of the Changjiang (Yangtze River)Estuary.</title>
        <authorList>
            <person name="Zhang D."/>
            <person name="Zheng J."/>
            <person name="Liu S."/>
            <person name="He W."/>
        </authorList>
    </citation>
    <scope>NUCLEOTIDE SEQUENCE</scope>
    <source>
        <strain evidence="2">FXH-223</strain>
    </source>
</reference>
<protein>
    <submittedName>
        <fullName evidence="2">Uncharacterized protein</fullName>
    </submittedName>
</protein>
<evidence type="ECO:0000313" key="3">
    <source>
        <dbReference type="Proteomes" id="UP001108027"/>
    </source>
</evidence>
<evidence type="ECO:0000256" key="1">
    <source>
        <dbReference type="SAM" id="Phobius"/>
    </source>
</evidence>
<feature type="transmembrane region" description="Helical" evidence="1">
    <location>
        <begin position="29"/>
        <end position="48"/>
    </location>
</feature>
<sequence length="139" mass="14837">MKRNPYEAGEPANIALDTANPQSGIHNGWVVGAISAGLLLLGAIIQLVGQGIDAGLPIFAGGCMLALICAGLAYGVYRKSRIAALVLFVLFLALWVASVITLGGFAGVLVEMIRLLFAVMLYQAIRACFDWHRNEQHAR</sequence>
<comment type="caution">
    <text evidence="2">The sequence shown here is derived from an EMBL/GenBank/DDBJ whole genome shotgun (WGS) entry which is preliminary data.</text>
</comment>
<keyword evidence="1" id="KW-1133">Transmembrane helix</keyword>
<organism evidence="2 3">
    <name type="scientific">Alloalcanivorax marinus</name>
    <dbReference type="NCBI Taxonomy" id="1177169"/>
    <lineage>
        <taxon>Bacteria</taxon>
        <taxon>Pseudomonadati</taxon>
        <taxon>Pseudomonadota</taxon>
        <taxon>Gammaproteobacteria</taxon>
        <taxon>Oceanospirillales</taxon>
        <taxon>Alcanivoracaceae</taxon>
        <taxon>Alloalcanivorax</taxon>
    </lineage>
</organism>
<keyword evidence="1" id="KW-0472">Membrane</keyword>